<sequence>MSAYNTAKLAICRFTEYTAAEYADQGVIAISLHPGGAATDMGLSLPEEHHTSLTDTPKLAADTAVWLMKERREWLNGRYVSCQWDLPELEVKEKEIEDRNLLKNKMLV</sequence>
<proteinExistence type="predicted"/>
<dbReference type="EMBL" id="MU003704">
    <property type="protein sequence ID" value="KAF2807689.1"/>
    <property type="molecule type" value="Genomic_DNA"/>
</dbReference>
<organism evidence="1">
    <name type="scientific">Mytilinidion resinicola</name>
    <dbReference type="NCBI Taxonomy" id="574789"/>
    <lineage>
        <taxon>Eukaryota</taxon>
        <taxon>Fungi</taxon>
        <taxon>Dikarya</taxon>
        <taxon>Ascomycota</taxon>
        <taxon>Pezizomycotina</taxon>
        <taxon>Dothideomycetes</taxon>
        <taxon>Pleosporomycetidae</taxon>
        <taxon>Mytilinidiales</taxon>
        <taxon>Mytilinidiaceae</taxon>
        <taxon>Mytilinidion</taxon>
    </lineage>
</organism>
<evidence type="ECO:0008006" key="4">
    <source>
        <dbReference type="Google" id="ProtNLM"/>
    </source>
</evidence>
<dbReference type="SUPFAM" id="SSF51735">
    <property type="entry name" value="NAD(P)-binding Rossmann-fold domains"/>
    <property type="match status" value="1"/>
</dbReference>
<reference evidence="3" key="2">
    <citation type="submission" date="2020-04" db="EMBL/GenBank/DDBJ databases">
        <authorList>
            <consortium name="NCBI Genome Project"/>
        </authorList>
    </citation>
    <scope>NUCLEOTIDE SEQUENCE</scope>
    <source>
        <strain evidence="3">CBS 304.34</strain>
    </source>
</reference>
<dbReference type="OrthoDB" id="1933717at2759"/>
<evidence type="ECO:0000313" key="2">
    <source>
        <dbReference type="Proteomes" id="UP000504636"/>
    </source>
</evidence>
<keyword evidence="2" id="KW-1185">Reference proteome</keyword>
<name>A0A6A6YGG7_9PEZI</name>
<reference evidence="3" key="3">
    <citation type="submission" date="2025-04" db="UniProtKB">
        <authorList>
            <consortium name="RefSeq"/>
        </authorList>
    </citation>
    <scope>IDENTIFICATION</scope>
    <source>
        <strain evidence="3">CBS 304.34</strain>
    </source>
</reference>
<dbReference type="Pfam" id="PF00106">
    <property type="entry name" value="adh_short"/>
    <property type="match status" value="1"/>
</dbReference>
<evidence type="ECO:0000313" key="1">
    <source>
        <dbReference type="EMBL" id="KAF2807689.1"/>
    </source>
</evidence>
<dbReference type="InterPro" id="IPR036291">
    <property type="entry name" value="NAD(P)-bd_dom_sf"/>
</dbReference>
<dbReference type="AlphaFoldDB" id="A0A6A6YGG7"/>
<gene>
    <name evidence="1 3" type="ORF">BDZ99DRAFT_464609</name>
</gene>
<protein>
    <recommendedName>
        <fullName evidence="4">NAD(P)-binding protein</fullName>
    </recommendedName>
</protein>
<dbReference type="GeneID" id="54461259"/>
<dbReference type="Proteomes" id="UP000504636">
    <property type="component" value="Unplaced"/>
</dbReference>
<evidence type="ECO:0000313" key="3">
    <source>
        <dbReference type="RefSeq" id="XP_033574653.1"/>
    </source>
</evidence>
<accession>A0A6A6YGG7</accession>
<dbReference type="RefSeq" id="XP_033574653.1">
    <property type="nucleotide sequence ID" value="XM_033720366.1"/>
</dbReference>
<dbReference type="Gene3D" id="3.40.50.720">
    <property type="entry name" value="NAD(P)-binding Rossmann-like Domain"/>
    <property type="match status" value="1"/>
</dbReference>
<dbReference type="InterPro" id="IPR002347">
    <property type="entry name" value="SDR_fam"/>
</dbReference>
<reference evidence="1 3" key="1">
    <citation type="journal article" date="2020" name="Stud. Mycol.">
        <title>101 Dothideomycetes genomes: a test case for predicting lifestyles and emergence of pathogens.</title>
        <authorList>
            <person name="Haridas S."/>
            <person name="Albert R."/>
            <person name="Binder M."/>
            <person name="Bloem J."/>
            <person name="Labutti K."/>
            <person name="Salamov A."/>
            <person name="Andreopoulos B."/>
            <person name="Baker S."/>
            <person name="Barry K."/>
            <person name="Bills G."/>
            <person name="Bluhm B."/>
            <person name="Cannon C."/>
            <person name="Castanera R."/>
            <person name="Culley D."/>
            <person name="Daum C."/>
            <person name="Ezra D."/>
            <person name="Gonzalez J."/>
            <person name="Henrissat B."/>
            <person name="Kuo A."/>
            <person name="Liang C."/>
            <person name="Lipzen A."/>
            <person name="Lutzoni F."/>
            <person name="Magnuson J."/>
            <person name="Mondo S."/>
            <person name="Nolan M."/>
            <person name="Ohm R."/>
            <person name="Pangilinan J."/>
            <person name="Park H.-J."/>
            <person name="Ramirez L."/>
            <person name="Alfaro M."/>
            <person name="Sun H."/>
            <person name="Tritt A."/>
            <person name="Yoshinaga Y."/>
            <person name="Zwiers L.-H."/>
            <person name="Turgeon B."/>
            <person name="Goodwin S."/>
            <person name="Spatafora J."/>
            <person name="Crous P."/>
            <person name="Grigoriev I."/>
        </authorList>
    </citation>
    <scope>NUCLEOTIDE SEQUENCE</scope>
    <source>
        <strain evidence="1 3">CBS 304.34</strain>
    </source>
</reference>